<gene>
    <name evidence="2" type="ORF">SAMN05192549_10411</name>
</gene>
<feature type="chain" id="PRO_5012297174" evidence="1">
    <location>
        <begin position="21"/>
        <end position="220"/>
    </location>
</feature>
<dbReference type="OrthoDB" id="8900041at2"/>
<evidence type="ECO:0000256" key="1">
    <source>
        <dbReference type="SAM" id="SignalP"/>
    </source>
</evidence>
<keyword evidence="3" id="KW-1185">Reference proteome</keyword>
<organism evidence="2 3">
    <name type="scientific">Duganella sacchari</name>
    <dbReference type="NCBI Taxonomy" id="551987"/>
    <lineage>
        <taxon>Bacteria</taxon>
        <taxon>Pseudomonadati</taxon>
        <taxon>Pseudomonadota</taxon>
        <taxon>Betaproteobacteria</taxon>
        <taxon>Burkholderiales</taxon>
        <taxon>Oxalobacteraceae</taxon>
        <taxon>Telluria group</taxon>
        <taxon>Duganella</taxon>
    </lineage>
</organism>
<reference evidence="3" key="1">
    <citation type="submission" date="2016-11" db="EMBL/GenBank/DDBJ databases">
        <authorList>
            <person name="Varghese N."/>
            <person name="Submissions S."/>
        </authorList>
    </citation>
    <scope>NUCLEOTIDE SEQUENCE [LARGE SCALE GENOMIC DNA]</scope>
    <source>
        <strain evidence="3">Sac-22</strain>
    </source>
</reference>
<accession>A0A1M7NL32</accession>
<name>A0A1M7NL32_9BURK</name>
<dbReference type="Pfam" id="PF20388">
    <property type="entry name" value="DUF6683"/>
    <property type="match status" value="1"/>
</dbReference>
<dbReference type="Proteomes" id="UP000184339">
    <property type="component" value="Unassembled WGS sequence"/>
</dbReference>
<dbReference type="EMBL" id="FRCX01000004">
    <property type="protein sequence ID" value="SHN04033.1"/>
    <property type="molecule type" value="Genomic_DNA"/>
</dbReference>
<protein>
    <submittedName>
        <fullName evidence="2">Uncharacterized protein</fullName>
    </submittedName>
</protein>
<evidence type="ECO:0000313" key="3">
    <source>
        <dbReference type="Proteomes" id="UP000184339"/>
    </source>
</evidence>
<feature type="signal peptide" evidence="1">
    <location>
        <begin position="1"/>
        <end position="20"/>
    </location>
</feature>
<sequence length="220" mass="24677">MKYGVLFAALMAGVTPLSYGQCCGYGMQNITVWPQPDLRVPVLTTTQIAQQHLKTPVAKARPAIQANAHALSLHFPQAKRAEMEKMYIQSMDVYLKVEQKMKWKPRDLSGGIAAFVVGNYMILNNTDVSDEAFDAVARQFRAQPGMQKLNDDPDQNKIRDVFEQSAMVGTFMALVQMSGKQQPQPPEVQENLRKSAIENLQLALRMDPAKLRIDNQGMHE</sequence>
<keyword evidence="1" id="KW-0732">Signal</keyword>
<dbReference type="RefSeq" id="WP_072783714.1">
    <property type="nucleotide sequence ID" value="NZ_FRCX01000004.1"/>
</dbReference>
<dbReference type="InterPro" id="IPR046505">
    <property type="entry name" value="DUF6683"/>
</dbReference>
<evidence type="ECO:0000313" key="2">
    <source>
        <dbReference type="EMBL" id="SHN04033.1"/>
    </source>
</evidence>
<proteinExistence type="predicted"/>
<dbReference type="STRING" id="551987.SAMN05192549_10411"/>
<dbReference type="AlphaFoldDB" id="A0A1M7NL32"/>